<reference evidence="1" key="1">
    <citation type="journal article" date="2015" name="Nature">
        <title>Complex archaea that bridge the gap between prokaryotes and eukaryotes.</title>
        <authorList>
            <person name="Spang A."/>
            <person name="Saw J.H."/>
            <person name="Jorgensen S.L."/>
            <person name="Zaremba-Niedzwiedzka K."/>
            <person name="Martijn J."/>
            <person name="Lind A.E."/>
            <person name="van Eijk R."/>
            <person name="Schleper C."/>
            <person name="Guy L."/>
            <person name="Ettema T.J."/>
        </authorList>
    </citation>
    <scope>NUCLEOTIDE SEQUENCE</scope>
</reference>
<proteinExistence type="predicted"/>
<organism evidence="1">
    <name type="scientific">marine sediment metagenome</name>
    <dbReference type="NCBI Taxonomy" id="412755"/>
    <lineage>
        <taxon>unclassified sequences</taxon>
        <taxon>metagenomes</taxon>
        <taxon>ecological metagenomes</taxon>
    </lineage>
</organism>
<comment type="caution">
    <text evidence="1">The sequence shown here is derived from an EMBL/GenBank/DDBJ whole genome shotgun (WGS) entry which is preliminary data.</text>
</comment>
<evidence type="ECO:0000313" key="1">
    <source>
        <dbReference type="EMBL" id="KKL94045.1"/>
    </source>
</evidence>
<protein>
    <submittedName>
        <fullName evidence="1">Uncharacterized protein</fullName>
    </submittedName>
</protein>
<sequence>MMDQKVKQLWVAALRSGKYQQGVDKLRKDDSYCVLGVLCDQFPGGEWVEDRRECEYGFRVSMTEGIISYCLPDAIVKWAQVDDSLPGIQVNRDIHINLSSLNDGDMPFYQLADCIDWGL</sequence>
<dbReference type="AlphaFoldDB" id="A0A0F9IJQ0"/>
<gene>
    <name evidence="1" type="ORF">LCGC14_1868600</name>
</gene>
<name>A0A0F9IJQ0_9ZZZZ</name>
<accession>A0A0F9IJQ0</accession>
<dbReference type="EMBL" id="LAZR01019031">
    <property type="protein sequence ID" value="KKL94045.1"/>
    <property type="molecule type" value="Genomic_DNA"/>
</dbReference>